<reference evidence="1" key="1">
    <citation type="submission" date="2022-08" db="UniProtKB">
        <authorList>
            <consortium name="EnsemblMetazoa"/>
        </authorList>
    </citation>
    <scope>IDENTIFICATION</scope>
    <source>
        <strain evidence="1">05x7-T-G4-1.051#20</strain>
    </source>
</reference>
<proteinExistence type="predicted"/>
<accession>A0A8W8IGT8</accession>
<dbReference type="AlphaFoldDB" id="A0A8W8IGT8"/>
<organism evidence="1 2">
    <name type="scientific">Magallana gigas</name>
    <name type="common">Pacific oyster</name>
    <name type="synonym">Crassostrea gigas</name>
    <dbReference type="NCBI Taxonomy" id="29159"/>
    <lineage>
        <taxon>Eukaryota</taxon>
        <taxon>Metazoa</taxon>
        <taxon>Spiralia</taxon>
        <taxon>Lophotrochozoa</taxon>
        <taxon>Mollusca</taxon>
        <taxon>Bivalvia</taxon>
        <taxon>Autobranchia</taxon>
        <taxon>Pteriomorphia</taxon>
        <taxon>Ostreida</taxon>
        <taxon>Ostreoidea</taxon>
        <taxon>Ostreidae</taxon>
        <taxon>Magallana</taxon>
    </lineage>
</organism>
<dbReference type="Proteomes" id="UP000005408">
    <property type="component" value="Unassembled WGS sequence"/>
</dbReference>
<evidence type="ECO:0000313" key="2">
    <source>
        <dbReference type="Proteomes" id="UP000005408"/>
    </source>
</evidence>
<dbReference type="EnsemblMetazoa" id="G13857.2">
    <property type="protein sequence ID" value="G13857.2:cds"/>
    <property type="gene ID" value="G13857"/>
</dbReference>
<sequence length="150" mass="17076">MTSCAAAYALRHSIGIGSTKQKFIIAMKIINDIEHQFQQFKAYFSEDEEIQYEHDHTTIPKQVCTQDKIEDATENFTLKIKERKPNEPTTSCLAEVNVNENFEACCVEEEQNKIVVAINAKITTFTLSPFRQVQTATIQSSAAIPYPQWL</sequence>
<name>A0A8W8IGT8_MAGGI</name>
<protein>
    <submittedName>
        <fullName evidence="1">Uncharacterized protein</fullName>
    </submittedName>
</protein>
<keyword evidence="2" id="KW-1185">Reference proteome</keyword>
<evidence type="ECO:0000313" key="1">
    <source>
        <dbReference type="EnsemblMetazoa" id="G13857.2:cds"/>
    </source>
</evidence>